<name>A0A0E9TEQ2_ANGAN</name>
<dbReference type="AlphaFoldDB" id="A0A0E9TEQ2"/>
<organism evidence="1">
    <name type="scientific">Anguilla anguilla</name>
    <name type="common">European freshwater eel</name>
    <name type="synonym">Muraena anguilla</name>
    <dbReference type="NCBI Taxonomy" id="7936"/>
    <lineage>
        <taxon>Eukaryota</taxon>
        <taxon>Metazoa</taxon>
        <taxon>Chordata</taxon>
        <taxon>Craniata</taxon>
        <taxon>Vertebrata</taxon>
        <taxon>Euteleostomi</taxon>
        <taxon>Actinopterygii</taxon>
        <taxon>Neopterygii</taxon>
        <taxon>Teleostei</taxon>
        <taxon>Anguilliformes</taxon>
        <taxon>Anguillidae</taxon>
        <taxon>Anguilla</taxon>
    </lineage>
</organism>
<accession>A0A0E9TEQ2</accession>
<reference evidence="1" key="2">
    <citation type="journal article" date="2015" name="Fish Shellfish Immunol.">
        <title>Early steps in the European eel (Anguilla anguilla)-Vibrio vulnificus interaction in the gills: Role of the RtxA13 toxin.</title>
        <authorList>
            <person name="Callol A."/>
            <person name="Pajuelo D."/>
            <person name="Ebbesson L."/>
            <person name="Teles M."/>
            <person name="MacKenzie S."/>
            <person name="Amaro C."/>
        </authorList>
    </citation>
    <scope>NUCLEOTIDE SEQUENCE</scope>
</reference>
<protein>
    <submittedName>
        <fullName evidence="1">Uncharacterized protein</fullName>
    </submittedName>
</protein>
<sequence length="17" mass="1667">MAATGTGPLVFVDDGTD</sequence>
<reference evidence="1" key="1">
    <citation type="submission" date="2014-11" db="EMBL/GenBank/DDBJ databases">
        <authorList>
            <person name="Amaro Gonzalez C."/>
        </authorList>
    </citation>
    <scope>NUCLEOTIDE SEQUENCE</scope>
</reference>
<proteinExistence type="predicted"/>
<dbReference type="EMBL" id="GBXM01056506">
    <property type="protein sequence ID" value="JAH52071.1"/>
    <property type="molecule type" value="Transcribed_RNA"/>
</dbReference>
<evidence type="ECO:0000313" key="1">
    <source>
        <dbReference type="EMBL" id="JAH52071.1"/>
    </source>
</evidence>